<reference evidence="2 3" key="1">
    <citation type="submission" date="2013-01" db="EMBL/GenBank/DDBJ databases">
        <authorList>
            <person name="Fiebig A."/>
            <person name="Goeker M."/>
            <person name="Klenk H.-P.P."/>
        </authorList>
    </citation>
    <scope>NUCLEOTIDE SEQUENCE [LARGE SCALE GENOMIC DNA]</scope>
    <source>
        <strain evidence="2 3">DSM 17069</strain>
    </source>
</reference>
<gene>
    <name evidence="2" type="ORF">rosmuc_01373</name>
</gene>
<feature type="transmembrane region" description="Helical" evidence="1">
    <location>
        <begin position="6"/>
        <end position="22"/>
    </location>
</feature>
<dbReference type="RefSeq" id="WP_037271321.1">
    <property type="nucleotide sequence ID" value="NZ_KN293978.2"/>
</dbReference>
<feature type="transmembrane region" description="Helical" evidence="1">
    <location>
        <begin position="53"/>
        <end position="71"/>
    </location>
</feature>
<name>A0A0A0HMV7_9RHOB</name>
<evidence type="ECO:0000256" key="1">
    <source>
        <dbReference type="SAM" id="Phobius"/>
    </source>
</evidence>
<proteinExistence type="predicted"/>
<sequence length="91" mass="10121">METVLWHLWWVWLAAALGLAILEILVPGFIFLGFAVGAALVALLVLLPLNLGLTALLALFALFSLAAWVILRRLFRAPDDQSRVIREDINK</sequence>
<comment type="caution">
    <text evidence="2">The sequence shown here is derived from an EMBL/GenBank/DDBJ whole genome shotgun (WGS) entry which is preliminary data.</text>
</comment>
<keyword evidence="1" id="KW-0472">Membrane</keyword>
<dbReference type="Proteomes" id="UP000030021">
    <property type="component" value="Unassembled WGS sequence"/>
</dbReference>
<keyword evidence="2" id="KW-0378">Hydrolase</keyword>
<evidence type="ECO:0000313" key="3">
    <source>
        <dbReference type="Proteomes" id="UP000030021"/>
    </source>
</evidence>
<keyword evidence="1" id="KW-0812">Transmembrane</keyword>
<evidence type="ECO:0000313" key="2">
    <source>
        <dbReference type="EMBL" id="KGM88540.1"/>
    </source>
</evidence>
<dbReference type="STRING" id="215743.ROSMUCSMR3_00391"/>
<dbReference type="PATRIC" id="fig|1288298.3.peg.1386"/>
<dbReference type="EMBL" id="AONH01000007">
    <property type="protein sequence ID" value="KGM88540.1"/>
    <property type="molecule type" value="Genomic_DNA"/>
</dbReference>
<organism evidence="2 3">
    <name type="scientific">Roseovarius mucosus DSM 17069</name>
    <dbReference type="NCBI Taxonomy" id="1288298"/>
    <lineage>
        <taxon>Bacteria</taxon>
        <taxon>Pseudomonadati</taxon>
        <taxon>Pseudomonadota</taxon>
        <taxon>Alphaproteobacteria</taxon>
        <taxon>Rhodobacterales</taxon>
        <taxon>Roseobacteraceae</taxon>
        <taxon>Roseovarius</taxon>
    </lineage>
</organism>
<dbReference type="GO" id="GO:0006508">
    <property type="term" value="P:proteolysis"/>
    <property type="evidence" value="ECO:0007669"/>
    <property type="project" value="UniProtKB-KW"/>
</dbReference>
<protein>
    <submittedName>
        <fullName evidence="2">Membrane protein implicated in regulation of membrane protease activity</fullName>
    </submittedName>
</protein>
<keyword evidence="1" id="KW-1133">Transmembrane helix</keyword>
<feature type="transmembrane region" description="Helical" evidence="1">
    <location>
        <begin position="29"/>
        <end position="47"/>
    </location>
</feature>
<dbReference type="HOGENOM" id="CLU_186098_0_0_5"/>
<dbReference type="eggNOG" id="COG1585">
    <property type="taxonomic scope" value="Bacteria"/>
</dbReference>
<dbReference type="AlphaFoldDB" id="A0A0A0HMV7"/>
<accession>A0A0A0HMV7</accession>
<dbReference type="GO" id="GO:0008233">
    <property type="term" value="F:peptidase activity"/>
    <property type="evidence" value="ECO:0007669"/>
    <property type="project" value="UniProtKB-KW"/>
</dbReference>
<keyword evidence="2" id="KW-0645">Protease</keyword>